<sequence length="329" mass="37142">MPGPAKKKLRIQDPEVDASEDYDPDQDHEEVRGVRAKLREMEHGVKDDQTPEQMLRLLETSDKLFHTSVKGTSEAIKDSRVLTAVTGSANTQARAMKSGSGAFDVEDFVQKLVTFMGGRSAQHLDEDDDDSETEGNQVEPGAALDWELIGRRALGYSHRVPVSDFMLGPLTIEQKQRAPVKRSKLEKNKADEKKPQAITEDDITRSENETTKNVAALQRLLEKNGITNMFKFIVNPQDFGQSVENMFYLSFLIRDGTCALQVSDEGEPQLYACVRPTTEEYAEGLMKRQLVMELDMATWRRAIETFDIREALIPQRKKAETRLGGKWYG</sequence>
<gene>
    <name evidence="11" type="ORF">EUX98_g1483</name>
</gene>
<evidence type="ECO:0000256" key="1">
    <source>
        <dbReference type="ARBA" id="ARBA00004123"/>
    </source>
</evidence>
<dbReference type="EMBL" id="SGPM01000017">
    <property type="protein sequence ID" value="THH32665.1"/>
    <property type="molecule type" value="Genomic_DNA"/>
</dbReference>
<evidence type="ECO:0000256" key="5">
    <source>
        <dbReference type="ARBA" id="ARBA00023204"/>
    </source>
</evidence>
<accession>A0A4S4N2S6</accession>
<evidence type="ECO:0000256" key="6">
    <source>
        <dbReference type="ARBA" id="ARBA00023242"/>
    </source>
</evidence>
<dbReference type="GO" id="GO:0006281">
    <property type="term" value="P:DNA repair"/>
    <property type="evidence" value="ECO:0007669"/>
    <property type="project" value="UniProtKB-UniRule"/>
</dbReference>
<keyword evidence="4 7" id="KW-0233">DNA recombination</keyword>
<feature type="compositionally biased region" description="Acidic residues" evidence="8">
    <location>
        <begin position="14"/>
        <end position="28"/>
    </location>
</feature>
<organism evidence="11 12">
    <name type="scientific">Antrodiella citrinella</name>
    <dbReference type="NCBI Taxonomy" id="2447956"/>
    <lineage>
        <taxon>Eukaryota</taxon>
        <taxon>Fungi</taxon>
        <taxon>Dikarya</taxon>
        <taxon>Basidiomycota</taxon>
        <taxon>Agaricomycotina</taxon>
        <taxon>Agaricomycetes</taxon>
        <taxon>Polyporales</taxon>
        <taxon>Steccherinaceae</taxon>
        <taxon>Antrodiella</taxon>
    </lineage>
</organism>
<dbReference type="Proteomes" id="UP000308730">
    <property type="component" value="Unassembled WGS sequence"/>
</dbReference>
<comment type="caution">
    <text evidence="11">The sequence shown here is derived from an EMBL/GenBank/DDBJ whole genome shotgun (WGS) entry which is preliminary data.</text>
</comment>
<keyword evidence="3 7" id="KW-0227">DNA damage</keyword>
<dbReference type="Pfam" id="PF08743">
    <property type="entry name" value="Nse4_C"/>
    <property type="match status" value="1"/>
</dbReference>
<dbReference type="OrthoDB" id="361242at2759"/>
<feature type="compositionally biased region" description="Basic and acidic residues" evidence="8">
    <location>
        <begin position="183"/>
        <end position="195"/>
    </location>
</feature>
<evidence type="ECO:0000256" key="4">
    <source>
        <dbReference type="ARBA" id="ARBA00023172"/>
    </source>
</evidence>
<evidence type="ECO:0000256" key="7">
    <source>
        <dbReference type="RuleBase" id="RU365071"/>
    </source>
</evidence>
<feature type="domain" description="Non-structural maintenance of chromosome element 4 C-terminal" evidence="9">
    <location>
        <begin position="228"/>
        <end position="313"/>
    </location>
</feature>
<dbReference type="AlphaFoldDB" id="A0A4S4N2S6"/>
<evidence type="ECO:0000259" key="9">
    <source>
        <dbReference type="Pfam" id="PF08743"/>
    </source>
</evidence>
<keyword evidence="5 7" id="KW-0234">DNA repair</keyword>
<name>A0A4S4N2S6_9APHY</name>
<feature type="domain" description="Nse4/EID protein Nse3/MAGE-binding" evidence="10">
    <location>
        <begin position="78"/>
        <end position="131"/>
    </location>
</feature>
<protein>
    <recommendedName>
        <fullName evidence="7">Non-structural maintenance of chromosomes element 4</fullName>
    </recommendedName>
</protein>
<keyword evidence="12" id="KW-1185">Reference proteome</keyword>
<evidence type="ECO:0000313" key="12">
    <source>
        <dbReference type="Proteomes" id="UP000308730"/>
    </source>
</evidence>
<evidence type="ECO:0000256" key="3">
    <source>
        <dbReference type="ARBA" id="ARBA00022763"/>
    </source>
</evidence>
<dbReference type="GO" id="GO:0005634">
    <property type="term" value="C:nucleus"/>
    <property type="evidence" value="ECO:0007669"/>
    <property type="project" value="UniProtKB-SubCell"/>
</dbReference>
<dbReference type="InterPro" id="IPR029225">
    <property type="entry name" value="Nse4_Nse3-bd"/>
</dbReference>
<dbReference type="InterPro" id="IPR027786">
    <property type="entry name" value="Nse4/EID"/>
</dbReference>
<dbReference type="PANTHER" id="PTHR16140:SF0">
    <property type="entry name" value="NON-STRUCTURAL MAINTENANCE OF CHROMOSOMES ELEMENT 4"/>
    <property type="match status" value="1"/>
</dbReference>
<comment type="subunit">
    <text evidence="7">Component of the SMC5-SMC6 complex.</text>
</comment>
<dbReference type="PANTHER" id="PTHR16140">
    <property type="entry name" value="NON-STRUCTURAL MAINTENANCE OF CHROMOSOMES ELEMENT 4"/>
    <property type="match status" value="1"/>
</dbReference>
<feature type="region of interest" description="Disordered" evidence="8">
    <location>
        <begin position="177"/>
        <end position="196"/>
    </location>
</feature>
<feature type="region of interest" description="Disordered" evidence="8">
    <location>
        <begin position="1"/>
        <end position="32"/>
    </location>
</feature>
<evidence type="ECO:0000259" key="10">
    <source>
        <dbReference type="Pfam" id="PF15412"/>
    </source>
</evidence>
<evidence type="ECO:0000313" key="11">
    <source>
        <dbReference type="EMBL" id="THH32665.1"/>
    </source>
</evidence>
<keyword evidence="6 7" id="KW-0539">Nucleus</keyword>
<proteinExistence type="inferred from homology"/>
<comment type="function">
    <text evidence="7">Component of the SMC5-SMC6 complex, that promotes sister chromatid alignment after DNA damage and facilitates double-stranded DNA breaks (DSBs) repair via homologous recombination between sister chromatids.</text>
</comment>
<dbReference type="GO" id="GO:0006310">
    <property type="term" value="P:DNA recombination"/>
    <property type="evidence" value="ECO:0007669"/>
    <property type="project" value="UniProtKB-UniRule"/>
</dbReference>
<evidence type="ECO:0000256" key="2">
    <source>
        <dbReference type="ARBA" id="ARBA00008997"/>
    </source>
</evidence>
<comment type="subcellular location">
    <subcellularLocation>
        <location evidence="1 7">Nucleus</location>
    </subcellularLocation>
</comment>
<reference evidence="11 12" key="1">
    <citation type="submission" date="2019-02" db="EMBL/GenBank/DDBJ databases">
        <title>Genome sequencing of the rare red list fungi Antrodiella citrinella (Flaviporus citrinellus).</title>
        <authorList>
            <person name="Buettner E."/>
            <person name="Kellner H."/>
        </authorList>
    </citation>
    <scope>NUCLEOTIDE SEQUENCE [LARGE SCALE GENOMIC DNA]</scope>
    <source>
        <strain evidence="11 12">DSM 108506</strain>
    </source>
</reference>
<dbReference type="InterPro" id="IPR014854">
    <property type="entry name" value="Nse4_C"/>
</dbReference>
<dbReference type="GO" id="GO:0030915">
    <property type="term" value="C:Smc5-Smc6 complex"/>
    <property type="evidence" value="ECO:0007669"/>
    <property type="project" value="UniProtKB-UniRule"/>
</dbReference>
<evidence type="ECO:0000256" key="8">
    <source>
        <dbReference type="SAM" id="MobiDB-lite"/>
    </source>
</evidence>
<comment type="similarity">
    <text evidence="2 7">Belongs to the NSE4 family.</text>
</comment>
<dbReference type="Pfam" id="PF15412">
    <property type="entry name" value="Nse4-Nse3_bdg"/>
    <property type="match status" value="1"/>
</dbReference>